<sequence length="441" mass="49925">MSHLKCANSLRAITTNFRRILFVSNKSLCSKKVKDFNVTIKIDDGKAEKKKSRSILFDEDDETGTVVVTEREKEASVKSRLSKECNKIYGKHSSGQKVQALKIQNLFDANVDAVASRKVLDEAVLRMAKDPPDSTPCKTESKSKPKTELAEKPTADLKGKPFSEPKCKLGAEPTSQPTGDKSLDKTITLLKDSSVSSQGDKRPPPPPPRKGTIVRREAGEVIYAFIPREWFTAFVPKTGVTGFGTFLFTTGTIFFLAGTYLISKEYYVLEHNYYGGLSMAIMMAAAVRYVGPSLAAYLDKEIQEYEDQWNQAKKESVVELENRVLEEIRVQYEADGALMLVAAKRENVHLQLENEFRNRQMTVYEQVTHILNYHAAVADLRRKIQQRNLVDYVTNQVLSSFTPEMQQELVNISIDNLIKELSKHKVEEDHGEQQKYKKKKE</sequence>
<comment type="function">
    <text evidence="9">Subunit b, of the mitochondrial membrane ATP synthase complex (F(1)F(0) ATP synthase or Complex V) that produces ATP from ADP in the presence of a proton gradient across the membrane which is generated by electron transport complexes of the respiratory chain. ATP synthase complex consist of a soluble F(1) head domain - the catalytic core - and a membrane F(1) domain - the membrane proton channel. These two domains are linked by a central stalk rotating inside the F(1) region and a stationary peripheral stalk. During catalysis, ATP synthesis in the catalytic domain of F(1) is coupled via a rotary mechanism of the central stalk subunits to proton translocation. In vivo, can only synthesize ATP although its ATP hydrolase activity can be activated artificially in vitro. Part of the complex F(0) domain. Part of the complex F(0) domain and the peripheric stalk, which acts as a stator to hold the catalytic alpha(3)beta(3) subcomplex and subunit a/ATP6 static relative to the rotary elements.</text>
</comment>
<dbReference type="InterPro" id="IPR013837">
    <property type="entry name" value="ATP_synth_F0_suB"/>
</dbReference>
<dbReference type="Pfam" id="PF05405">
    <property type="entry name" value="Mt_ATP-synt_B"/>
    <property type="match status" value="1"/>
</dbReference>
<evidence type="ECO:0000256" key="10">
    <source>
        <dbReference type="SAM" id="MobiDB-lite"/>
    </source>
</evidence>
<dbReference type="Gene3D" id="1.20.5.2210">
    <property type="match status" value="1"/>
</dbReference>
<gene>
    <name evidence="12" type="ORF">PSYICH_LOCUS14847</name>
</gene>
<dbReference type="AlphaFoldDB" id="A0A9P0GLN1"/>
<dbReference type="PANTHER" id="PTHR12733:SF3">
    <property type="entry name" value="ATP SYNTHASE F(0) COMPLEX SUBUNIT B1, MITOCHONDRIAL"/>
    <property type="match status" value="1"/>
</dbReference>
<feature type="transmembrane region" description="Helical" evidence="11">
    <location>
        <begin position="273"/>
        <end position="291"/>
    </location>
</feature>
<evidence type="ECO:0000256" key="11">
    <source>
        <dbReference type="SAM" id="Phobius"/>
    </source>
</evidence>
<organism evidence="12 13">
    <name type="scientific">Psylliodes chrysocephalus</name>
    <dbReference type="NCBI Taxonomy" id="3402493"/>
    <lineage>
        <taxon>Eukaryota</taxon>
        <taxon>Metazoa</taxon>
        <taxon>Ecdysozoa</taxon>
        <taxon>Arthropoda</taxon>
        <taxon>Hexapoda</taxon>
        <taxon>Insecta</taxon>
        <taxon>Pterygota</taxon>
        <taxon>Neoptera</taxon>
        <taxon>Endopterygota</taxon>
        <taxon>Coleoptera</taxon>
        <taxon>Polyphaga</taxon>
        <taxon>Cucujiformia</taxon>
        <taxon>Chrysomeloidea</taxon>
        <taxon>Chrysomelidae</taxon>
        <taxon>Galerucinae</taxon>
        <taxon>Alticini</taxon>
        <taxon>Psylliodes</taxon>
    </lineage>
</organism>
<keyword evidence="11" id="KW-0812">Transmembrane</keyword>
<keyword evidence="6 9" id="KW-0406">Ion transport</keyword>
<dbReference type="GO" id="GO:0045259">
    <property type="term" value="C:proton-transporting ATP synthase complex"/>
    <property type="evidence" value="ECO:0007669"/>
    <property type="project" value="UniProtKB-KW"/>
</dbReference>
<dbReference type="InterPro" id="IPR008688">
    <property type="entry name" value="ATP_synth_Bsub_B/MI25"/>
</dbReference>
<evidence type="ECO:0000256" key="6">
    <source>
        <dbReference type="ARBA" id="ARBA00023065"/>
    </source>
</evidence>
<dbReference type="GO" id="GO:0005743">
    <property type="term" value="C:mitochondrial inner membrane"/>
    <property type="evidence" value="ECO:0007669"/>
    <property type="project" value="UniProtKB-SubCell"/>
</dbReference>
<reference evidence="12" key="1">
    <citation type="submission" date="2022-01" db="EMBL/GenBank/DDBJ databases">
        <authorList>
            <person name="King R."/>
        </authorList>
    </citation>
    <scope>NUCLEOTIDE SEQUENCE</scope>
</reference>
<comment type="similarity">
    <text evidence="1 9">Belongs to the eukaryotic ATPase B chain family.</text>
</comment>
<evidence type="ECO:0000256" key="1">
    <source>
        <dbReference type="ARBA" id="ARBA00007479"/>
    </source>
</evidence>
<evidence type="ECO:0000256" key="3">
    <source>
        <dbReference type="ARBA" id="ARBA00022547"/>
    </source>
</evidence>
<feature type="transmembrane region" description="Helical" evidence="11">
    <location>
        <begin position="240"/>
        <end position="261"/>
    </location>
</feature>
<comment type="subcellular location">
    <subcellularLocation>
        <location evidence="9">Mitochondrion</location>
    </subcellularLocation>
    <subcellularLocation>
        <location evidence="9">Mitochondrion inner membrane</location>
    </subcellularLocation>
</comment>
<keyword evidence="5 9" id="KW-0999">Mitochondrion inner membrane</keyword>
<evidence type="ECO:0000313" key="13">
    <source>
        <dbReference type="Proteomes" id="UP001153636"/>
    </source>
</evidence>
<keyword evidence="3 9" id="KW-0138">CF(0)</keyword>
<dbReference type="EMBL" id="OV651820">
    <property type="protein sequence ID" value="CAH1114276.1"/>
    <property type="molecule type" value="Genomic_DNA"/>
</dbReference>
<keyword evidence="4 9" id="KW-0375">Hydrogen ion transport</keyword>
<dbReference type="PANTHER" id="PTHR12733">
    <property type="entry name" value="MITOCHONDRIAL ATP SYNTHASE B CHAIN"/>
    <property type="match status" value="1"/>
</dbReference>
<keyword evidence="13" id="KW-1185">Reference proteome</keyword>
<dbReference type="SUPFAM" id="SSF161060">
    <property type="entry name" value="ATP synthase B chain-like"/>
    <property type="match status" value="1"/>
</dbReference>
<proteinExistence type="inferred from homology"/>
<keyword evidence="2 9" id="KW-0813">Transport</keyword>
<evidence type="ECO:0000256" key="9">
    <source>
        <dbReference type="RuleBase" id="RU368017"/>
    </source>
</evidence>
<evidence type="ECO:0000256" key="2">
    <source>
        <dbReference type="ARBA" id="ARBA00022448"/>
    </source>
</evidence>
<accession>A0A9P0GLN1</accession>
<evidence type="ECO:0000256" key="5">
    <source>
        <dbReference type="ARBA" id="ARBA00022792"/>
    </source>
</evidence>
<feature type="region of interest" description="Disordered" evidence="10">
    <location>
        <begin position="127"/>
        <end position="213"/>
    </location>
</feature>
<dbReference type="Proteomes" id="UP001153636">
    <property type="component" value="Chromosome 8"/>
</dbReference>
<comment type="subunit">
    <text evidence="9">F-type ATPases have 2 components, CF(1) - the catalytic core - and CF(0) - the membrane proton channel. CF(1) and CF(0) have multiple subunits.</text>
</comment>
<keyword evidence="7 9" id="KW-0496">Mitochondrion</keyword>
<evidence type="ECO:0000313" key="12">
    <source>
        <dbReference type="EMBL" id="CAH1114276.1"/>
    </source>
</evidence>
<dbReference type="GO" id="GO:0046933">
    <property type="term" value="F:proton-transporting ATP synthase activity, rotational mechanism"/>
    <property type="evidence" value="ECO:0007669"/>
    <property type="project" value="TreeGrafter"/>
</dbReference>
<evidence type="ECO:0000256" key="4">
    <source>
        <dbReference type="ARBA" id="ARBA00022781"/>
    </source>
</evidence>
<evidence type="ECO:0000256" key="7">
    <source>
        <dbReference type="ARBA" id="ARBA00023128"/>
    </source>
</evidence>
<keyword evidence="11" id="KW-1133">Transmembrane helix</keyword>
<keyword evidence="8 9" id="KW-0472">Membrane</keyword>
<feature type="compositionally biased region" description="Basic and acidic residues" evidence="10">
    <location>
        <begin position="139"/>
        <end position="169"/>
    </location>
</feature>
<evidence type="ECO:0000256" key="8">
    <source>
        <dbReference type="ARBA" id="ARBA00023136"/>
    </source>
</evidence>
<name>A0A9P0GLN1_9CUCU</name>
<dbReference type="OrthoDB" id="67388at2759"/>
<protein>
    <recommendedName>
        <fullName evidence="9">ATP synthase subunit b</fullName>
    </recommendedName>
</protein>